<proteinExistence type="predicted"/>
<dbReference type="OrthoDB" id="914976at2"/>
<gene>
    <name evidence="1" type="ORF">EQG63_03155</name>
</gene>
<organism evidence="1 2">
    <name type="scientific">Flavobacterium amnicola</name>
    <dbReference type="NCBI Taxonomy" id="2506422"/>
    <lineage>
        <taxon>Bacteria</taxon>
        <taxon>Pseudomonadati</taxon>
        <taxon>Bacteroidota</taxon>
        <taxon>Flavobacteriia</taxon>
        <taxon>Flavobacteriales</taxon>
        <taxon>Flavobacteriaceae</taxon>
        <taxon>Flavobacterium</taxon>
    </lineage>
</organism>
<evidence type="ECO:0000313" key="2">
    <source>
        <dbReference type="Proteomes" id="UP000290283"/>
    </source>
</evidence>
<keyword evidence="1" id="KW-0645">Protease</keyword>
<reference evidence="2" key="1">
    <citation type="submission" date="2019-01" db="EMBL/GenBank/DDBJ databases">
        <title>Cytophagaceae bacterium strain CAR-16.</title>
        <authorList>
            <person name="Chen W.-M."/>
        </authorList>
    </citation>
    <scope>NUCLEOTIDE SEQUENCE [LARGE SCALE GENOMIC DNA]</scope>
    <source>
        <strain evidence="2">LLJ-11</strain>
    </source>
</reference>
<sequence length="288" mass="33187">MKYTFIFILFSISLFAQVKGKVIDENKQPIPYVNIWVEGENVSTTSDIDGHFTLQITEEKTLLFSSLGFEKKKLQSTNVSLVQLLPTTYELGEILVLNKKETKKVQIGHPENSIHQAFENGPKFDAKYFPYQPNYKRTQYIKKVSIFTENALEEASVKIHFYSKNSDGLPGEELLKKDYIVSVKKGSRRTWFDLTSLNVVFPKEGLFVAIERLFIEKNKLEKTVPTNQPNKTKIQRTYYPLPFYSFVEGSHTYTFLGGKWTKESKKDAEGNVVKTRVFEPAIQLLLTN</sequence>
<dbReference type="InterPro" id="IPR008969">
    <property type="entry name" value="CarboxyPept-like_regulatory"/>
</dbReference>
<accession>A0A4Q1K601</accession>
<dbReference type="EMBL" id="SBKO01000001">
    <property type="protein sequence ID" value="RXR20950.1"/>
    <property type="molecule type" value="Genomic_DNA"/>
</dbReference>
<name>A0A4Q1K601_9FLAO</name>
<dbReference type="SUPFAM" id="SSF49464">
    <property type="entry name" value="Carboxypeptidase regulatory domain-like"/>
    <property type="match status" value="1"/>
</dbReference>
<keyword evidence="1" id="KW-0121">Carboxypeptidase</keyword>
<comment type="caution">
    <text evidence="1">The sequence shown here is derived from an EMBL/GenBank/DDBJ whole genome shotgun (WGS) entry which is preliminary data.</text>
</comment>
<dbReference type="Gene3D" id="2.60.40.1120">
    <property type="entry name" value="Carboxypeptidase-like, regulatory domain"/>
    <property type="match status" value="1"/>
</dbReference>
<dbReference type="AlphaFoldDB" id="A0A4Q1K601"/>
<dbReference type="RefSeq" id="WP_129434316.1">
    <property type="nucleotide sequence ID" value="NZ_SBKO01000001.1"/>
</dbReference>
<evidence type="ECO:0000313" key="1">
    <source>
        <dbReference type="EMBL" id="RXR20950.1"/>
    </source>
</evidence>
<dbReference type="Proteomes" id="UP000290283">
    <property type="component" value="Unassembled WGS sequence"/>
</dbReference>
<protein>
    <submittedName>
        <fullName evidence="1">Carboxypeptidase-like regulatory domain-containing protein</fullName>
    </submittedName>
</protein>
<dbReference type="Pfam" id="PF13715">
    <property type="entry name" value="CarbopepD_reg_2"/>
    <property type="match status" value="1"/>
</dbReference>
<dbReference type="GO" id="GO:0004180">
    <property type="term" value="F:carboxypeptidase activity"/>
    <property type="evidence" value="ECO:0007669"/>
    <property type="project" value="UniProtKB-KW"/>
</dbReference>
<keyword evidence="2" id="KW-1185">Reference proteome</keyword>
<keyword evidence="1" id="KW-0378">Hydrolase</keyword>